<dbReference type="Pfam" id="PF13432">
    <property type="entry name" value="TPR_16"/>
    <property type="match status" value="1"/>
</dbReference>
<evidence type="ECO:0000256" key="1">
    <source>
        <dbReference type="PROSITE-ProRule" id="PRU00339"/>
    </source>
</evidence>
<proteinExistence type="predicted"/>
<accession>A0A4V6PZC1</accession>
<name>A0A4V6PZC1_9NEIS</name>
<sequence>MPRHFIAIMVLMAPILISPAAIASGSNSDNLAAPSPAMQSDDYAGALNAIKANDFTHATQLLNRHLQRNPGDADAWNWLGYASRKAGNLPNAFAAYEKALAINPRHRGAYEYLGEAYLMSNNLVKAQAQLKRLDELCPSSCEERKDLQVAIAQYQSKHPVQ</sequence>
<evidence type="ECO:0000313" key="4">
    <source>
        <dbReference type="Proteomes" id="UP000295611"/>
    </source>
</evidence>
<keyword evidence="4" id="KW-1185">Reference proteome</keyword>
<protein>
    <submittedName>
        <fullName evidence="3">Tetratricopeptide repeat protein</fullName>
    </submittedName>
</protein>
<dbReference type="InterPro" id="IPR019734">
    <property type="entry name" value="TPR_rpt"/>
</dbReference>
<dbReference type="Proteomes" id="UP000295611">
    <property type="component" value="Unassembled WGS sequence"/>
</dbReference>
<feature type="signal peptide" evidence="2">
    <location>
        <begin position="1"/>
        <end position="23"/>
    </location>
</feature>
<dbReference type="PROSITE" id="PS50005">
    <property type="entry name" value="TPR"/>
    <property type="match status" value="1"/>
</dbReference>
<dbReference type="AlphaFoldDB" id="A0A4V6PZC1"/>
<dbReference type="SMART" id="SM00028">
    <property type="entry name" value="TPR"/>
    <property type="match status" value="1"/>
</dbReference>
<evidence type="ECO:0000256" key="2">
    <source>
        <dbReference type="SAM" id="SignalP"/>
    </source>
</evidence>
<dbReference type="EMBL" id="SNZP01000001">
    <property type="protein sequence ID" value="TDR82959.1"/>
    <property type="molecule type" value="Genomic_DNA"/>
</dbReference>
<gene>
    <name evidence="3" type="ORF">DFP86_101353</name>
</gene>
<dbReference type="RefSeq" id="WP_166642108.1">
    <property type="nucleotide sequence ID" value="NZ_SNZP01000001.1"/>
</dbReference>
<dbReference type="Gene3D" id="1.25.40.10">
    <property type="entry name" value="Tetratricopeptide repeat domain"/>
    <property type="match status" value="1"/>
</dbReference>
<dbReference type="SUPFAM" id="SSF48452">
    <property type="entry name" value="TPR-like"/>
    <property type="match status" value="1"/>
</dbReference>
<evidence type="ECO:0000313" key="3">
    <source>
        <dbReference type="EMBL" id="TDR82959.1"/>
    </source>
</evidence>
<reference evidence="3 4" key="1">
    <citation type="submission" date="2019-03" db="EMBL/GenBank/DDBJ databases">
        <title>Genomic Encyclopedia of Type Strains, Phase III (KMG-III): the genomes of soil and plant-associated and newly described type strains.</title>
        <authorList>
            <person name="Whitman W."/>
        </authorList>
    </citation>
    <scope>NUCLEOTIDE SEQUENCE [LARGE SCALE GENOMIC DNA]</scope>
    <source>
        <strain evidence="3 4">CECT 8976</strain>
    </source>
</reference>
<feature type="repeat" description="TPR" evidence="1">
    <location>
        <begin position="73"/>
        <end position="106"/>
    </location>
</feature>
<dbReference type="InterPro" id="IPR011990">
    <property type="entry name" value="TPR-like_helical_dom_sf"/>
</dbReference>
<keyword evidence="1" id="KW-0802">TPR repeat</keyword>
<feature type="chain" id="PRO_5020762215" evidence="2">
    <location>
        <begin position="24"/>
        <end position="161"/>
    </location>
</feature>
<keyword evidence="2" id="KW-0732">Signal</keyword>
<comment type="caution">
    <text evidence="3">The sequence shown here is derived from an EMBL/GenBank/DDBJ whole genome shotgun (WGS) entry which is preliminary data.</text>
</comment>
<organism evidence="3 4">
    <name type="scientific">Paludibacterium purpuratum</name>
    <dbReference type="NCBI Taxonomy" id="1144873"/>
    <lineage>
        <taxon>Bacteria</taxon>
        <taxon>Pseudomonadati</taxon>
        <taxon>Pseudomonadota</taxon>
        <taxon>Betaproteobacteria</taxon>
        <taxon>Neisseriales</taxon>
        <taxon>Chromobacteriaceae</taxon>
        <taxon>Paludibacterium</taxon>
    </lineage>
</organism>